<dbReference type="EMBL" id="KQ483441">
    <property type="protein sequence ID" value="KYP51247.1"/>
    <property type="molecule type" value="Genomic_DNA"/>
</dbReference>
<dbReference type="Gramene" id="C.cajan_25199.t">
    <property type="protein sequence ID" value="C.cajan_25199.t.cds1"/>
    <property type="gene ID" value="C.cajan_25199"/>
</dbReference>
<evidence type="ECO:0000313" key="1">
    <source>
        <dbReference type="EMBL" id="KYP51247.1"/>
    </source>
</evidence>
<gene>
    <name evidence="1" type="ORF">KK1_026931</name>
</gene>
<dbReference type="STRING" id="3821.A0A151S907"/>
<accession>A0A151S907</accession>
<evidence type="ECO:0000313" key="2">
    <source>
        <dbReference type="Proteomes" id="UP000075243"/>
    </source>
</evidence>
<name>A0A151S907_CAJCA</name>
<keyword evidence="2" id="KW-1185">Reference proteome</keyword>
<organism evidence="1 2">
    <name type="scientific">Cajanus cajan</name>
    <name type="common">Pigeon pea</name>
    <name type="synonym">Cajanus indicus</name>
    <dbReference type="NCBI Taxonomy" id="3821"/>
    <lineage>
        <taxon>Eukaryota</taxon>
        <taxon>Viridiplantae</taxon>
        <taxon>Streptophyta</taxon>
        <taxon>Embryophyta</taxon>
        <taxon>Tracheophyta</taxon>
        <taxon>Spermatophyta</taxon>
        <taxon>Magnoliopsida</taxon>
        <taxon>eudicotyledons</taxon>
        <taxon>Gunneridae</taxon>
        <taxon>Pentapetalae</taxon>
        <taxon>rosids</taxon>
        <taxon>fabids</taxon>
        <taxon>Fabales</taxon>
        <taxon>Fabaceae</taxon>
        <taxon>Papilionoideae</taxon>
        <taxon>50 kb inversion clade</taxon>
        <taxon>NPAAA clade</taxon>
        <taxon>indigoferoid/millettioid clade</taxon>
        <taxon>Phaseoleae</taxon>
        <taxon>Cajanus</taxon>
    </lineage>
</organism>
<proteinExistence type="predicted"/>
<dbReference type="AlphaFoldDB" id="A0A151S907"/>
<dbReference type="Proteomes" id="UP000075243">
    <property type="component" value="Unassembled WGS sequence"/>
</dbReference>
<sequence length="97" mass="11675">MCYLELLQLLNSQKINSAFHETNEKIYEKIIIFLSIIEMIAKFVMQEHIHCIKENEIHNHYLGHKIQNELIKLLASEIKTCIIYKKIKNTKYFFNFT</sequence>
<evidence type="ECO:0008006" key="3">
    <source>
        <dbReference type="Google" id="ProtNLM"/>
    </source>
</evidence>
<reference evidence="1" key="1">
    <citation type="journal article" date="2012" name="Nat. Biotechnol.">
        <title>Draft genome sequence of pigeonpea (Cajanus cajan), an orphan legume crop of resource-poor farmers.</title>
        <authorList>
            <person name="Varshney R.K."/>
            <person name="Chen W."/>
            <person name="Li Y."/>
            <person name="Bharti A.K."/>
            <person name="Saxena R.K."/>
            <person name="Schlueter J.A."/>
            <person name="Donoghue M.T."/>
            <person name="Azam S."/>
            <person name="Fan G."/>
            <person name="Whaley A.M."/>
            <person name="Farmer A.D."/>
            <person name="Sheridan J."/>
            <person name="Iwata A."/>
            <person name="Tuteja R."/>
            <person name="Penmetsa R.V."/>
            <person name="Wu W."/>
            <person name="Upadhyaya H.D."/>
            <person name="Yang S.P."/>
            <person name="Shah T."/>
            <person name="Saxena K.B."/>
            <person name="Michael T."/>
            <person name="McCombie W.R."/>
            <person name="Yang B."/>
            <person name="Zhang G."/>
            <person name="Yang H."/>
            <person name="Wang J."/>
            <person name="Spillane C."/>
            <person name="Cook D.R."/>
            <person name="May G.D."/>
            <person name="Xu X."/>
            <person name="Jackson S.A."/>
        </authorList>
    </citation>
    <scope>NUCLEOTIDE SEQUENCE [LARGE SCALE GENOMIC DNA]</scope>
</reference>
<protein>
    <recommendedName>
        <fullName evidence="3">DUF4371 domain-containing protein</fullName>
    </recommendedName>
</protein>